<dbReference type="InterPro" id="IPR036291">
    <property type="entry name" value="NAD(P)-bd_dom_sf"/>
</dbReference>
<dbReference type="PANTHER" id="PTHR44229">
    <property type="entry name" value="15-HYDROXYPROSTAGLANDIN DEHYDROGENASE [NAD(+)]"/>
    <property type="match status" value="1"/>
</dbReference>
<accession>E5A399</accession>
<evidence type="ECO:0000313" key="3">
    <source>
        <dbReference type="EMBL" id="CBX98112.1"/>
    </source>
</evidence>
<dbReference type="AlphaFoldDB" id="E5A399"/>
<dbReference type="OrthoDB" id="5371740at2759"/>
<dbReference type="PANTHER" id="PTHR44229:SF4">
    <property type="entry name" value="15-HYDROXYPROSTAGLANDIN DEHYDROGENASE [NAD(+)]"/>
    <property type="match status" value="1"/>
</dbReference>
<dbReference type="Proteomes" id="UP000002668">
    <property type="component" value="Genome"/>
</dbReference>
<dbReference type="EMBL" id="FP929133">
    <property type="protein sequence ID" value="CBX98112.1"/>
    <property type="molecule type" value="Genomic_DNA"/>
</dbReference>
<evidence type="ECO:0000256" key="2">
    <source>
        <dbReference type="ARBA" id="ARBA00023002"/>
    </source>
</evidence>
<reference evidence="4" key="1">
    <citation type="journal article" date="2011" name="Nat. Commun.">
        <title>Effector diversification within compartments of the Leptosphaeria maculans genome affected by Repeat-Induced Point mutations.</title>
        <authorList>
            <person name="Rouxel T."/>
            <person name="Grandaubert J."/>
            <person name="Hane J.K."/>
            <person name="Hoede C."/>
            <person name="van de Wouw A.P."/>
            <person name="Couloux A."/>
            <person name="Dominguez V."/>
            <person name="Anthouard V."/>
            <person name="Bally P."/>
            <person name="Bourras S."/>
            <person name="Cozijnsen A.J."/>
            <person name="Ciuffetti L.M."/>
            <person name="Degrave A."/>
            <person name="Dilmaghani A."/>
            <person name="Duret L."/>
            <person name="Fudal I."/>
            <person name="Goodwin S.B."/>
            <person name="Gout L."/>
            <person name="Glaser N."/>
            <person name="Linglin J."/>
            <person name="Kema G.H.J."/>
            <person name="Lapalu N."/>
            <person name="Lawrence C.B."/>
            <person name="May K."/>
            <person name="Meyer M."/>
            <person name="Ollivier B."/>
            <person name="Poulain J."/>
            <person name="Schoch C.L."/>
            <person name="Simon A."/>
            <person name="Spatafora J.W."/>
            <person name="Stachowiak A."/>
            <person name="Turgeon B.G."/>
            <person name="Tyler B.M."/>
            <person name="Vincent D."/>
            <person name="Weissenbach J."/>
            <person name="Amselem J."/>
            <person name="Quesneville H."/>
            <person name="Oliver R.P."/>
            <person name="Wincker P."/>
            <person name="Balesdent M.-H."/>
            <person name="Howlett B.J."/>
        </authorList>
    </citation>
    <scope>NUCLEOTIDE SEQUENCE [LARGE SCALE GENOMIC DNA]</scope>
    <source>
        <strain evidence="4">JN3 / isolate v23.1.3 / race Av1-4-5-6-7-8</strain>
    </source>
</reference>
<comment type="similarity">
    <text evidence="1">Belongs to the short-chain dehydrogenases/reductases (SDR) family.</text>
</comment>
<dbReference type="InParanoid" id="E5A399"/>
<dbReference type="InterPro" id="IPR002347">
    <property type="entry name" value="SDR_fam"/>
</dbReference>
<dbReference type="VEuPathDB" id="FungiDB:LEMA_P095210.1"/>
<dbReference type="PRINTS" id="PR00081">
    <property type="entry name" value="GDHRDH"/>
</dbReference>
<dbReference type="GO" id="GO:0005737">
    <property type="term" value="C:cytoplasm"/>
    <property type="evidence" value="ECO:0007669"/>
    <property type="project" value="TreeGrafter"/>
</dbReference>
<keyword evidence="2" id="KW-0560">Oxidoreductase</keyword>
<dbReference type="STRING" id="985895.E5A399"/>
<evidence type="ECO:0000313" key="4">
    <source>
        <dbReference type="Proteomes" id="UP000002668"/>
    </source>
</evidence>
<dbReference type="Gene3D" id="3.40.50.720">
    <property type="entry name" value="NAD(P)-binding Rossmann-like Domain"/>
    <property type="match status" value="1"/>
</dbReference>
<dbReference type="GeneID" id="13285986"/>
<protein>
    <recommendedName>
        <fullName evidence="5">NAD(P)-binding protein</fullName>
    </recommendedName>
</protein>
<keyword evidence="4" id="KW-1185">Reference proteome</keyword>
<dbReference type="SUPFAM" id="SSF51735">
    <property type="entry name" value="NAD(P)-binding Rossmann-fold domains"/>
    <property type="match status" value="1"/>
</dbReference>
<gene>
    <name evidence="3" type="ORF">LEMA_P095210.1</name>
</gene>
<evidence type="ECO:0000256" key="1">
    <source>
        <dbReference type="ARBA" id="ARBA00006484"/>
    </source>
</evidence>
<organism evidence="4">
    <name type="scientific">Leptosphaeria maculans (strain JN3 / isolate v23.1.3 / race Av1-4-5-6-7-8)</name>
    <name type="common">Blackleg fungus</name>
    <name type="synonym">Phoma lingam</name>
    <dbReference type="NCBI Taxonomy" id="985895"/>
    <lineage>
        <taxon>Eukaryota</taxon>
        <taxon>Fungi</taxon>
        <taxon>Dikarya</taxon>
        <taxon>Ascomycota</taxon>
        <taxon>Pezizomycotina</taxon>
        <taxon>Dothideomycetes</taxon>
        <taxon>Pleosporomycetidae</taxon>
        <taxon>Pleosporales</taxon>
        <taxon>Pleosporineae</taxon>
        <taxon>Leptosphaeriaceae</taxon>
        <taxon>Plenodomus</taxon>
        <taxon>Plenodomus lingam/Leptosphaeria maculans species complex</taxon>
    </lineage>
</organism>
<evidence type="ECO:0008006" key="5">
    <source>
        <dbReference type="Google" id="ProtNLM"/>
    </source>
</evidence>
<dbReference type="OMA" id="NIYFRQP"/>
<dbReference type="GO" id="GO:0016616">
    <property type="term" value="F:oxidoreductase activity, acting on the CH-OH group of donors, NAD or NADP as acceptor"/>
    <property type="evidence" value="ECO:0007669"/>
    <property type="project" value="TreeGrafter"/>
</dbReference>
<dbReference type="Pfam" id="PF00106">
    <property type="entry name" value="adh_short"/>
    <property type="match status" value="1"/>
</dbReference>
<sequence length="395" mass="43580">MDKSMRSYATNCSASGQCWVTDASINQVEKVCIRAMAGFNMASSGDPVEMMMHGTQCSPIIARNIIIHQDVLDINPTIGTYRIPYMACLPTPLTPHAQNSIASLRDINSMSKPVAIVTGAGSGIGEAVAIHLHNERGYKVVIADMNPTSGERVAASLGPNALFIQTDVSSYKSQAQMFKRAYEWGGNRLDFCHANAGIDDRQNIFEAREREELDEEGLLKKLNTKTLEVNLEAVVQGLWLFKYYVRRSEGPGSGKGKFVATSSAAGLYHMSQCPQYTTSKYGVIGLCRSSGPIFVKEGITVNAICPAFIPTNLCPPEVLKRWPKEHITPLSTVNKAIDAFLADDSLSGQVVELSQDEIYFRKQHDWVNESQKWIGEESDKIWDVGYAEPPKREGY</sequence>
<dbReference type="eggNOG" id="KOG4169">
    <property type="taxonomic scope" value="Eukaryota"/>
</dbReference>
<dbReference type="HOGENOM" id="CLU_010194_13_0_1"/>
<proteinExistence type="inferred from homology"/>
<dbReference type="CDD" id="cd05323">
    <property type="entry name" value="ADH_SDR_c_like"/>
    <property type="match status" value="1"/>
</dbReference>
<name>E5A399_LEPMJ</name>